<evidence type="ECO:0000259" key="4">
    <source>
        <dbReference type="Pfam" id="PF02234"/>
    </source>
</evidence>
<keyword evidence="2" id="KW-0131">Cell cycle</keyword>
<evidence type="ECO:0000256" key="3">
    <source>
        <dbReference type="SAM" id="MobiDB-lite"/>
    </source>
</evidence>
<protein>
    <submittedName>
        <fullName evidence="5">Cyclin-dependent kinase inhibitor</fullName>
    </submittedName>
</protein>
<evidence type="ECO:0000256" key="2">
    <source>
        <dbReference type="ARBA" id="ARBA00023306"/>
    </source>
</evidence>
<comment type="caution">
    <text evidence="5">The sequence shown here is derived from an EMBL/GenBank/DDBJ whole genome shotgun (WGS) entry which is preliminary data.</text>
</comment>
<accession>A0A8T2B9S6</accession>
<reference evidence="5 6" key="1">
    <citation type="submission" date="2020-12" db="EMBL/GenBank/DDBJ databases">
        <title>Concerted genomic and epigenomic changes stabilize Arabidopsis allopolyploids.</title>
        <authorList>
            <person name="Chen Z."/>
        </authorList>
    </citation>
    <scope>NUCLEOTIDE SEQUENCE [LARGE SCALE GENOMIC DNA]</scope>
    <source>
        <strain evidence="5">As9502</strain>
        <tissue evidence="5">Leaf</tissue>
    </source>
</reference>
<dbReference type="Pfam" id="PF02234">
    <property type="entry name" value="CDI"/>
    <property type="match status" value="1"/>
</dbReference>
<keyword evidence="6" id="KW-1185">Reference proteome</keyword>
<dbReference type="GO" id="GO:0004861">
    <property type="term" value="F:cyclin-dependent protein serine/threonine kinase inhibitor activity"/>
    <property type="evidence" value="ECO:0007669"/>
    <property type="project" value="InterPro"/>
</dbReference>
<dbReference type="PIRSF" id="PIRSF017811">
    <property type="entry name" value="CDK_inhib_pln"/>
    <property type="match status" value="1"/>
</dbReference>
<gene>
    <name evidence="5" type="ORF">ISN44_As08g028120</name>
</gene>
<name>A0A8T2B9S6_ARASU</name>
<evidence type="ECO:0000313" key="6">
    <source>
        <dbReference type="Proteomes" id="UP000694251"/>
    </source>
</evidence>
<sequence length="173" mass="19816">MGKYIKKSKIAGANSVKDISLPTSLGFRTRSAAKNLALHRLRSHSNDLDSLNYLQLRNRRLPKLPLLANNRKQQQQQLTQCVNQCQTKNPRAKSGPAKKLEPETTTEESCGDNERISPNRSMIRDSKAIQSEIDDFFANAEQQQQRFFIQKYNFDIVSDNPLPGRYEWVKVVP</sequence>
<dbReference type="AlphaFoldDB" id="A0A8T2B9S6"/>
<dbReference type="InterPro" id="IPR003175">
    <property type="entry name" value="CDI_dom"/>
</dbReference>
<dbReference type="InterPro" id="IPR044275">
    <property type="entry name" value="KRP"/>
</dbReference>
<evidence type="ECO:0000313" key="5">
    <source>
        <dbReference type="EMBL" id="KAG7583290.1"/>
    </source>
</evidence>
<dbReference type="GO" id="GO:0051726">
    <property type="term" value="P:regulation of cell cycle"/>
    <property type="evidence" value="ECO:0007669"/>
    <property type="project" value="InterPro"/>
</dbReference>
<dbReference type="GO" id="GO:0005654">
    <property type="term" value="C:nucleoplasm"/>
    <property type="evidence" value="ECO:0007669"/>
    <property type="project" value="UniProtKB-SubCell"/>
</dbReference>
<comment type="subcellular location">
    <subcellularLocation>
        <location evidence="1">Nucleus</location>
        <location evidence="1">Nucleoplasm</location>
    </subcellularLocation>
</comment>
<dbReference type="Proteomes" id="UP000694251">
    <property type="component" value="Chromosome 8"/>
</dbReference>
<dbReference type="PANTHER" id="PTHR46776">
    <property type="entry name" value="CYCLIN-DEPENDENT KINASE INHIBITOR 4-RELATED"/>
    <property type="match status" value="1"/>
</dbReference>
<dbReference type="OrthoDB" id="6373236at2759"/>
<feature type="region of interest" description="Disordered" evidence="3">
    <location>
        <begin position="87"/>
        <end position="118"/>
    </location>
</feature>
<organism evidence="5 6">
    <name type="scientific">Arabidopsis suecica</name>
    <name type="common">Swedish thale-cress</name>
    <name type="synonym">Cardaminopsis suecica</name>
    <dbReference type="NCBI Taxonomy" id="45249"/>
    <lineage>
        <taxon>Eukaryota</taxon>
        <taxon>Viridiplantae</taxon>
        <taxon>Streptophyta</taxon>
        <taxon>Embryophyta</taxon>
        <taxon>Tracheophyta</taxon>
        <taxon>Spermatophyta</taxon>
        <taxon>Magnoliopsida</taxon>
        <taxon>eudicotyledons</taxon>
        <taxon>Gunneridae</taxon>
        <taxon>Pentapetalae</taxon>
        <taxon>rosids</taxon>
        <taxon>malvids</taxon>
        <taxon>Brassicales</taxon>
        <taxon>Brassicaceae</taxon>
        <taxon>Camelineae</taxon>
        <taxon>Arabidopsis</taxon>
    </lineage>
</organism>
<dbReference type="EMBL" id="JAEFBJ010000008">
    <property type="protein sequence ID" value="KAG7583290.1"/>
    <property type="molecule type" value="Genomic_DNA"/>
</dbReference>
<feature type="domain" description="Cyclin-dependent kinase inhibitor" evidence="4">
    <location>
        <begin position="130"/>
        <end position="171"/>
    </location>
</feature>
<evidence type="ECO:0000256" key="1">
    <source>
        <dbReference type="ARBA" id="ARBA00004642"/>
    </source>
</evidence>
<proteinExistence type="predicted"/>